<sequence>MSASPASHLPVHERIQRVTMFKLPDPAHQQQLIERYKDLVANNSRHGKPYILSLVVGPADEHPRSQGYTVVSRTEFASRDDVLFYDQECPAHQKLIAFIKTLVVEDIVTVVFKPQLVAP</sequence>
<dbReference type="Pfam" id="PF07876">
    <property type="entry name" value="Dabb"/>
    <property type="match status" value="1"/>
</dbReference>
<dbReference type="AlphaFoldDB" id="A0A2C5YKS4"/>
<feature type="domain" description="Stress-response A/B barrel" evidence="1">
    <location>
        <begin position="15"/>
        <end position="112"/>
    </location>
</feature>
<evidence type="ECO:0000313" key="3">
    <source>
        <dbReference type="Proteomes" id="UP000224854"/>
    </source>
</evidence>
<comment type="caution">
    <text evidence="2">The sequence shown here is derived from an EMBL/GenBank/DDBJ whole genome shotgun (WGS) entry which is preliminary data.</text>
</comment>
<dbReference type="Gene3D" id="3.30.70.100">
    <property type="match status" value="1"/>
</dbReference>
<keyword evidence="3" id="KW-1185">Reference proteome</keyword>
<protein>
    <recommendedName>
        <fullName evidence="1">Stress-response A/B barrel domain-containing protein</fullName>
    </recommendedName>
</protein>
<evidence type="ECO:0000313" key="2">
    <source>
        <dbReference type="EMBL" id="PHH69367.1"/>
    </source>
</evidence>
<organism evidence="2 3">
    <name type="scientific">Ophiocordyceps australis</name>
    <dbReference type="NCBI Taxonomy" id="1399860"/>
    <lineage>
        <taxon>Eukaryota</taxon>
        <taxon>Fungi</taxon>
        <taxon>Dikarya</taxon>
        <taxon>Ascomycota</taxon>
        <taxon>Pezizomycotina</taxon>
        <taxon>Sordariomycetes</taxon>
        <taxon>Hypocreomycetidae</taxon>
        <taxon>Hypocreales</taxon>
        <taxon>Ophiocordycipitaceae</taxon>
        <taxon>Ophiocordyceps</taxon>
    </lineage>
</organism>
<reference evidence="2 3" key="1">
    <citation type="submission" date="2017-06" db="EMBL/GenBank/DDBJ databases">
        <title>Ant-infecting Ophiocordyceps genomes reveal a high diversity of potential behavioral manipulation genes and a possible major role for enterotoxins.</title>
        <authorList>
            <person name="De Bekker C."/>
            <person name="Evans H.C."/>
            <person name="Brachmann A."/>
            <person name="Hughes D.P."/>
        </authorList>
    </citation>
    <scope>NUCLEOTIDE SEQUENCE [LARGE SCALE GENOMIC DNA]</scope>
    <source>
        <strain evidence="2 3">1348a</strain>
    </source>
</reference>
<dbReference type="SUPFAM" id="SSF54909">
    <property type="entry name" value="Dimeric alpha+beta barrel"/>
    <property type="match status" value="1"/>
</dbReference>
<dbReference type="InterPro" id="IPR011008">
    <property type="entry name" value="Dimeric_a/b-barrel"/>
</dbReference>
<dbReference type="Proteomes" id="UP000224854">
    <property type="component" value="Unassembled WGS sequence"/>
</dbReference>
<dbReference type="EMBL" id="NJEU01000951">
    <property type="protein sequence ID" value="PHH69367.1"/>
    <property type="molecule type" value="Genomic_DNA"/>
</dbReference>
<name>A0A2C5YKS4_9HYPO</name>
<accession>A0A2C5YKS4</accession>
<dbReference type="InterPro" id="IPR013097">
    <property type="entry name" value="Dabb"/>
</dbReference>
<gene>
    <name evidence="2" type="ORF">CDD82_7809</name>
</gene>
<dbReference type="SMART" id="SM00886">
    <property type="entry name" value="Dabb"/>
    <property type="match status" value="1"/>
</dbReference>
<proteinExistence type="predicted"/>
<dbReference type="OrthoDB" id="3830014at2759"/>
<evidence type="ECO:0000259" key="1">
    <source>
        <dbReference type="PROSITE" id="PS51502"/>
    </source>
</evidence>
<dbReference type="PROSITE" id="PS51502">
    <property type="entry name" value="S_R_A_B_BARREL"/>
    <property type="match status" value="1"/>
</dbReference>